<dbReference type="GO" id="GO:0003700">
    <property type="term" value="F:DNA-binding transcription factor activity"/>
    <property type="evidence" value="ECO:0007669"/>
    <property type="project" value="TreeGrafter"/>
</dbReference>
<dbReference type="SUPFAM" id="SSF48498">
    <property type="entry name" value="Tetracyclin repressor-like, C-terminal domain"/>
    <property type="match status" value="1"/>
</dbReference>
<dbReference type="InterPro" id="IPR001647">
    <property type="entry name" value="HTH_TetR"/>
</dbReference>
<evidence type="ECO:0000256" key="4">
    <source>
        <dbReference type="PROSITE-ProRule" id="PRU00335"/>
    </source>
</evidence>
<evidence type="ECO:0000256" key="3">
    <source>
        <dbReference type="ARBA" id="ARBA00023163"/>
    </source>
</evidence>
<reference evidence="6 7" key="1">
    <citation type="submission" date="2019-07" db="EMBL/GenBank/DDBJ databases">
        <title>Whole genome shotgun sequence of Actinotalea fermentans NBRC 105374.</title>
        <authorList>
            <person name="Hosoyama A."/>
            <person name="Uohara A."/>
            <person name="Ohji S."/>
            <person name="Ichikawa N."/>
        </authorList>
    </citation>
    <scope>NUCLEOTIDE SEQUENCE [LARGE SCALE GENOMIC DNA]</scope>
    <source>
        <strain evidence="6 7">NBRC 105374</strain>
    </source>
</reference>
<dbReference type="InterPro" id="IPR050109">
    <property type="entry name" value="HTH-type_TetR-like_transc_reg"/>
</dbReference>
<dbReference type="AlphaFoldDB" id="A0A511Z1B1"/>
<feature type="domain" description="HTH tetR-type" evidence="5">
    <location>
        <begin position="14"/>
        <end position="74"/>
    </location>
</feature>
<dbReference type="InterPro" id="IPR009057">
    <property type="entry name" value="Homeodomain-like_sf"/>
</dbReference>
<dbReference type="Pfam" id="PF00440">
    <property type="entry name" value="TetR_N"/>
    <property type="match status" value="1"/>
</dbReference>
<gene>
    <name evidence="6" type="ORF">AFE02nite_29810</name>
</gene>
<sequence length="197" mass="21200">MPRIIGGSLSEHREETRRRLFAALARLMEQRGFDAVTLAEIAQEAGIGRTAVYNHVPDKESLLIEYIAHETQGWLAELEAQLAGVSDPVGRLRVYVQHQLRMRRTFHMPADLRSTVSPTTQARLREHAAPVEGALRQILTDGMASGAFVTQPLDVATGLVHACLTSRVAVGAGKRGTDPAAATEAFVLRAVGASAGA</sequence>
<dbReference type="Gene3D" id="1.10.357.10">
    <property type="entry name" value="Tetracycline Repressor, domain 2"/>
    <property type="match status" value="1"/>
</dbReference>
<evidence type="ECO:0000256" key="2">
    <source>
        <dbReference type="ARBA" id="ARBA00023125"/>
    </source>
</evidence>
<dbReference type="RefSeq" id="WP_034249549.1">
    <property type="nucleotide sequence ID" value="NZ_BJYK01000009.1"/>
</dbReference>
<dbReference type="Proteomes" id="UP000321484">
    <property type="component" value="Unassembled WGS sequence"/>
</dbReference>
<protein>
    <submittedName>
        <fullName evidence="6">Putative regulatory protein, TetR</fullName>
    </submittedName>
</protein>
<dbReference type="PROSITE" id="PS01081">
    <property type="entry name" value="HTH_TETR_1"/>
    <property type="match status" value="1"/>
</dbReference>
<proteinExistence type="predicted"/>
<keyword evidence="3" id="KW-0804">Transcription</keyword>
<keyword evidence="2 4" id="KW-0238">DNA-binding</keyword>
<evidence type="ECO:0000256" key="1">
    <source>
        <dbReference type="ARBA" id="ARBA00023015"/>
    </source>
</evidence>
<evidence type="ECO:0000313" key="6">
    <source>
        <dbReference type="EMBL" id="GEN81247.1"/>
    </source>
</evidence>
<keyword evidence="1" id="KW-0805">Transcription regulation</keyword>
<dbReference type="InterPro" id="IPR036271">
    <property type="entry name" value="Tet_transcr_reg_TetR-rel_C_sf"/>
</dbReference>
<dbReference type="PROSITE" id="PS50977">
    <property type="entry name" value="HTH_TETR_2"/>
    <property type="match status" value="1"/>
</dbReference>
<dbReference type="PANTHER" id="PTHR30055:SF234">
    <property type="entry name" value="HTH-TYPE TRANSCRIPTIONAL REGULATOR BETI"/>
    <property type="match status" value="1"/>
</dbReference>
<feature type="DNA-binding region" description="H-T-H motif" evidence="4">
    <location>
        <begin position="37"/>
        <end position="56"/>
    </location>
</feature>
<comment type="caution">
    <text evidence="6">The sequence shown here is derived from an EMBL/GenBank/DDBJ whole genome shotgun (WGS) entry which is preliminary data.</text>
</comment>
<name>A0A511Z1B1_9CELL</name>
<keyword evidence="7" id="KW-1185">Reference proteome</keyword>
<dbReference type="PRINTS" id="PR00455">
    <property type="entry name" value="HTHTETR"/>
</dbReference>
<dbReference type="GO" id="GO:0000976">
    <property type="term" value="F:transcription cis-regulatory region binding"/>
    <property type="evidence" value="ECO:0007669"/>
    <property type="project" value="TreeGrafter"/>
</dbReference>
<dbReference type="InterPro" id="IPR023772">
    <property type="entry name" value="DNA-bd_HTH_TetR-type_CS"/>
</dbReference>
<dbReference type="SUPFAM" id="SSF46689">
    <property type="entry name" value="Homeodomain-like"/>
    <property type="match status" value="1"/>
</dbReference>
<evidence type="ECO:0000259" key="5">
    <source>
        <dbReference type="PROSITE" id="PS50977"/>
    </source>
</evidence>
<dbReference type="EMBL" id="BJYK01000009">
    <property type="protein sequence ID" value="GEN81247.1"/>
    <property type="molecule type" value="Genomic_DNA"/>
</dbReference>
<accession>A0A511Z1B1</accession>
<evidence type="ECO:0000313" key="7">
    <source>
        <dbReference type="Proteomes" id="UP000321484"/>
    </source>
</evidence>
<organism evidence="6 7">
    <name type="scientific">Actinotalea fermentans</name>
    <dbReference type="NCBI Taxonomy" id="43671"/>
    <lineage>
        <taxon>Bacteria</taxon>
        <taxon>Bacillati</taxon>
        <taxon>Actinomycetota</taxon>
        <taxon>Actinomycetes</taxon>
        <taxon>Micrococcales</taxon>
        <taxon>Cellulomonadaceae</taxon>
        <taxon>Actinotalea</taxon>
    </lineage>
</organism>
<dbReference type="PANTHER" id="PTHR30055">
    <property type="entry name" value="HTH-TYPE TRANSCRIPTIONAL REGULATOR RUTR"/>
    <property type="match status" value="1"/>
</dbReference>